<proteinExistence type="predicted"/>
<dbReference type="InterPro" id="IPR011256">
    <property type="entry name" value="Reg_factor_effector_dom_sf"/>
</dbReference>
<organism evidence="1 2">
    <name type="scientific">Gasterosteus aculeatus aculeatus</name>
    <name type="common">three-spined stickleback</name>
    <dbReference type="NCBI Taxonomy" id="481459"/>
    <lineage>
        <taxon>Eukaryota</taxon>
        <taxon>Metazoa</taxon>
        <taxon>Chordata</taxon>
        <taxon>Craniata</taxon>
        <taxon>Vertebrata</taxon>
        <taxon>Euteleostomi</taxon>
        <taxon>Actinopterygii</taxon>
        <taxon>Neopterygii</taxon>
        <taxon>Teleostei</taxon>
        <taxon>Neoteleostei</taxon>
        <taxon>Acanthomorphata</taxon>
        <taxon>Eupercaria</taxon>
        <taxon>Perciformes</taxon>
        <taxon>Cottioidei</taxon>
        <taxon>Gasterosteales</taxon>
        <taxon>Gasterosteidae</taxon>
        <taxon>Gasterosteus</taxon>
    </lineage>
</organism>
<dbReference type="SUPFAM" id="SSF55136">
    <property type="entry name" value="Probable bacterial effector-binding domain"/>
    <property type="match status" value="1"/>
</dbReference>
<dbReference type="OMA" id="AHPIMEL"/>
<dbReference type="GO" id="GO:0000421">
    <property type="term" value="C:autophagosome membrane"/>
    <property type="evidence" value="ECO:0007669"/>
    <property type="project" value="TreeGrafter"/>
</dbReference>
<dbReference type="eggNOG" id="ENOG502S3D1">
    <property type="taxonomic scope" value="Eukaryota"/>
</dbReference>
<keyword evidence="2" id="KW-1185">Reference proteome</keyword>
<accession>G3P889</accession>
<dbReference type="Bgee" id="ENSGACG00000010452">
    <property type="expression patterns" value="Expressed in head kidney and 11 other cell types or tissues"/>
</dbReference>
<sequence length="216" mass="23631">MADWAGLCVATSLLVVLLTAAGYALYSGLLSDITVLTGSPPIKKITFVYKFKKGPYESCGELFKESRGIGPKLSRIGVYYDDPKKVPGPQCRSAVGSILSEGEDQADEELLRSYETSGFKVFSFPEVTHVVTASFPHRTFFSVLLGMRRVYPRLEDHIKWSDPGNVRCEMCVIVTGRIVTDCKGEEAVCSPVPRDLQRGADPIHGPVGPAGRFLRA</sequence>
<dbReference type="Gene3D" id="3.20.80.10">
    <property type="entry name" value="Regulatory factor, effector binding domain"/>
    <property type="match status" value="1"/>
</dbReference>
<dbReference type="InParanoid" id="G3P889"/>
<protein>
    <submittedName>
        <fullName evidence="1">Testis expressed 264, ER-phagy receptor</fullName>
    </submittedName>
</protein>
<dbReference type="GO" id="GO:0061709">
    <property type="term" value="P:reticulophagy"/>
    <property type="evidence" value="ECO:0007669"/>
    <property type="project" value="TreeGrafter"/>
</dbReference>
<dbReference type="Proteomes" id="UP000007635">
    <property type="component" value="Chromosome XVII"/>
</dbReference>
<reference evidence="1" key="2">
    <citation type="submission" date="2025-08" db="UniProtKB">
        <authorList>
            <consortium name="Ensembl"/>
        </authorList>
    </citation>
    <scope>IDENTIFICATION</scope>
</reference>
<dbReference type="GeneTree" id="ENSGT00390000016901"/>
<reference evidence="1 2" key="1">
    <citation type="journal article" date="2021" name="G3 (Bethesda)">
        <title>Improved contiguity of the threespine stickleback genome using long-read sequencing.</title>
        <authorList>
            <person name="Nath S."/>
            <person name="Shaw D.E."/>
            <person name="White M.A."/>
        </authorList>
    </citation>
    <scope>NUCLEOTIDE SEQUENCE [LARGE SCALE GENOMIC DNA]</scope>
    <source>
        <strain evidence="1 2">Lake Benthic</strain>
    </source>
</reference>
<dbReference type="OrthoDB" id="2140079at2759"/>
<dbReference type="GO" id="GO:0005789">
    <property type="term" value="C:endoplasmic reticulum membrane"/>
    <property type="evidence" value="ECO:0007669"/>
    <property type="project" value="TreeGrafter"/>
</dbReference>
<dbReference type="PANTHER" id="PTHR15949:SF3">
    <property type="entry name" value="TESTIS-EXPRESSED PROTEIN 264"/>
    <property type="match status" value="1"/>
</dbReference>
<dbReference type="STRING" id="69293.ENSGACP00000013813"/>
<dbReference type="GO" id="GO:0106300">
    <property type="term" value="P:protein-DNA covalent cross-linking repair"/>
    <property type="evidence" value="ECO:0007669"/>
    <property type="project" value="TreeGrafter"/>
</dbReference>
<evidence type="ECO:0000313" key="2">
    <source>
        <dbReference type="Proteomes" id="UP000007635"/>
    </source>
</evidence>
<dbReference type="AlphaFoldDB" id="G3P889"/>
<dbReference type="Ensembl" id="ENSGACT00000013838.2">
    <property type="protein sequence ID" value="ENSGACP00000013813.2"/>
    <property type="gene ID" value="ENSGACG00000010452.2"/>
</dbReference>
<dbReference type="GO" id="GO:0005634">
    <property type="term" value="C:nucleus"/>
    <property type="evidence" value="ECO:0007669"/>
    <property type="project" value="TreeGrafter"/>
</dbReference>
<evidence type="ECO:0000313" key="1">
    <source>
        <dbReference type="Ensembl" id="ENSGACP00000013813.2"/>
    </source>
</evidence>
<reference evidence="1" key="3">
    <citation type="submission" date="2025-09" db="UniProtKB">
        <authorList>
            <consortium name="Ensembl"/>
        </authorList>
    </citation>
    <scope>IDENTIFICATION</scope>
</reference>
<name>G3P889_GASAC</name>
<dbReference type="GO" id="GO:0005657">
    <property type="term" value="C:replication fork"/>
    <property type="evidence" value="ECO:0007669"/>
    <property type="project" value="TreeGrafter"/>
</dbReference>
<dbReference type="PANTHER" id="PTHR15949">
    <property type="entry name" value="TESTIS-EXPRESSED PROTEIN 264"/>
    <property type="match status" value="1"/>
</dbReference>